<feature type="coiled-coil region" evidence="1">
    <location>
        <begin position="144"/>
        <end position="187"/>
    </location>
</feature>
<proteinExistence type="predicted"/>
<dbReference type="PROSITE" id="PS51318">
    <property type="entry name" value="TAT"/>
    <property type="match status" value="1"/>
</dbReference>
<dbReference type="Proteomes" id="UP001156882">
    <property type="component" value="Unassembled WGS sequence"/>
</dbReference>
<accession>A0ABQ6CEY0</accession>
<dbReference type="EMBL" id="BSPC01000015">
    <property type="protein sequence ID" value="GLS18740.1"/>
    <property type="molecule type" value="Genomic_DNA"/>
</dbReference>
<sequence length="244" mass="27623">MSKPTMSAAATGLPETSRRRLMLGGAATVLLASFSLAKASTADTAHPDEILIGLSKRWAEIRRRADILREEADNAHEGWLEVFNDHRGLEVRREDATRFPLARVAEARRRGHWNPYWVKDLPGYEQGEFEWGTQKYRDQRGQRRDELIAAAAAWKARVRDYEDANGYTARNAAIDALEEKVEDLEASIFAIEPHTLDGVAWQAAIIWYELPDPNEAESTPMERHIFQLVRSLASRVSPDNSVEV</sequence>
<dbReference type="RefSeq" id="WP_284311612.1">
    <property type="nucleotide sequence ID" value="NZ_BSPC01000015.1"/>
</dbReference>
<reference evidence="3" key="1">
    <citation type="journal article" date="2019" name="Int. J. Syst. Evol. Microbiol.">
        <title>The Global Catalogue of Microorganisms (GCM) 10K type strain sequencing project: providing services to taxonomists for standard genome sequencing and annotation.</title>
        <authorList>
            <consortium name="The Broad Institute Genomics Platform"/>
            <consortium name="The Broad Institute Genome Sequencing Center for Infectious Disease"/>
            <person name="Wu L."/>
            <person name="Ma J."/>
        </authorList>
    </citation>
    <scope>NUCLEOTIDE SEQUENCE [LARGE SCALE GENOMIC DNA]</scope>
    <source>
        <strain evidence="3">NBRC 101365</strain>
    </source>
</reference>
<dbReference type="InterPro" id="IPR006311">
    <property type="entry name" value="TAT_signal"/>
</dbReference>
<evidence type="ECO:0000313" key="2">
    <source>
        <dbReference type="EMBL" id="GLS18740.1"/>
    </source>
</evidence>
<keyword evidence="1" id="KW-0175">Coiled coil</keyword>
<organism evidence="2 3">
    <name type="scientific">Labrys miyagiensis</name>
    <dbReference type="NCBI Taxonomy" id="346912"/>
    <lineage>
        <taxon>Bacteria</taxon>
        <taxon>Pseudomonadati</taxon>
        <taxon>Pseudomonadota</taxon>
        <taxon>Alphaproteobacteria</taxon>
        <taxon>Hyphomicrobiales</taxon>
        <taxon>Xanthobacteraceae</taxon>
        <taxon>Labrys</taxon>
    </lineage>
</organism>
<evidence type="ECO:0000256" key="1">
    <source>
        <dbReference type="SAM" id="Coils"/>
    </source>
</evidence>
<evidence type="ECO:0000313" key="3">
    <source>
        <dbReference type="Proteomes" id="UP001156882"/>
    </source>
</evidence>
<gene>
    <name evidence="2" type="ORF">GCM10007874_17570</name>
</gene>
<keyword evidence="3" id="KW-1185">Reference proteome</keyword>
<name>A0ABQ6CEY0_9HYPH</name>
<comment type="caution">
    <text evidence="2">The sequence shown here is derived from an EMBL/GenBank/DDBJ whole genome shotgun (WGS) entry which is preliminary data.</text>
</comment>
<protein>
    <submittedName>
        <fullName evidence="2">Uncharacterized protein</fullName>
    </submittedName>
</protein>